<dbReference type="EMBL" id="BK015319">
    <property type="protein sequence ID" value="DAE01082.1"/>
    <property type="molecule type" value="Genomic_DNA"/>
</dbReference>
<organism evidence="1">
    <name type="scientific">Myoviridae sp. ctegP15</name>
    <dbReference type="NCBI Taxonomy" id="2825146"/>
    <lineage>
        <taxon>Viruses</taxon>
        <taxon>Duplodnaviria</taxon>
        <taxon>Heunggongvirae</taxon>
        <taxon>Uroviricota</taxon>
        <taxon>Caudoviricetes</taxon>
    </lineage>
</organism>
<protein>
    <submittedName>
        <fullName evidence="1">Large terminase</fullName>
    </submittedName>
</protein>
<evidence type="ECO:0000313" key="1">
    <source>
        <dbReference type="EMBL" id="DAE01082.1"/>
    </source>
</evidence>
<dbReference type="InterPro" id="IPR006437">
    <property type="entry name" value="Phage_terminase_lsu"/>
</dbReference>
<reference evidence="1" key="1">
    <citation type="journal article" date="2021" name="Proc. Natl. Acad. Sci. U.S.A.">
        <title>A Catalog of Tens of Thousands of Viruses from Human Metagenomes Reveals Hidden Associations with Chronic Diseases.</title>
        <authorList>
            <person name="Tisza M.J."/>
            <person name="Buck C.B."/>
        </authorList>
    </citation>
    <scope>NUCLEOTIDE SEQUENCE</scope>
    <source>
        <strain evidence="1">CtegP15</strain>
    </source>
</reference>
<dbReference type="Gene3D" id="3.40.50.300">
    <property type="entry name" value="P-loop containing nucleotide triphosphate hydrolases"/>
    <property type="match status" value="1"/>
</dbReference>
<proteinExistence type="predicted"/>
<dbReference type="PANTHER" id="PTHR39184:SF1">
    <property type="entry name" value="PBSX PHAGE TERMINASE LARGE SUBUNIT"/>
    <property type="match status" value="1"/>
</dbReference>
<dbReference type="Pfam" id="PF03237">
    <property type="entry name" value="Terminase_6N"/>
    <property type="match status" value="1"/>
</dbReference>
<dbReference type="Gene3D" id="3.30.420.280">
    <property type="match status" value="1"/>
</dbReference>
<accession>A0A8S5P286</accession>
<sequence length="419" mass="48642">MFKWQPLSPKQFNIFSWWNSGSKYSDMDGIIADGSIRSGKTVAMGTSFIMWAMESFEGEQFAICGKTLGALRRNVLSPLQNVLPDMGYEISESRIENKWTVRHGDNVNTFYLFGGKDESSQNLIQGVTLAGVLFDEVALMPESFVNQATARCSVEGSKWWFNCNPSTPFHWFKVNWIDRKEEKNLLYLHFELDDNRSLSEHIKDRYRSMYQGVFYRRYILGEWVAAEGIIYDMFSEDRHVTKEKYKPVGDVYVSCDYGIQNATVFLMWAKIKGIWTCIREYCYSGRENLKQKTDAEFVQDMKMWLDGTIPKRIIVDPSATSFIAELRKNGYTVKRGMNDVLDGIRYTSTALGRGELMFVSDCVNTIREFHSYMWDLKSADAGEDRPLKEHDHCMDAMRYFTYTIMRQEKVKVKGFKEGI</sequence>
<dbReference type="InterPro" id="IPR052380">
    <property type="entry name" value="Viral_DNA_packaging_terminase"/>
</dbReference>
<dbReference type="NCBIfam" id="TIGR01547">
    <property type="entry name" value="phage_term_2"/>
    <property type="match status" value="1"/>
</dbReference>
<dbReference type="PANTHER" id="PTHR39184">
    <property type="match status" value="1"/>
</dbReference>
<dbReference type="InterPro" id="IPR027417">
    <property type="entry name" value="P-loop_NTPase"/>
</dbReference>
<name>A0A8S5P286_9CAUD</name>